<proteinExistence type="predicted"/>
<dbReference type="EMBL" id="JAIWYP010000004">
    <property type="protein sequence ID" value="KAH3838683.1"/>
    <property type="molecule type" value="Genomic_DNA"/>
</dbReference>
<dbReference type="Proteomes" id="UP000828390">
    <property type="component" value="Unassembled WGS sequence"/>
</dbReference>
<comment type="caution">
    <text evidence="1">The sequence shown here is derived from an EMBL/GenBank/DDBJ whole genome shotgun (WGS) entry which is preliminary data.</text>
</comment>
<protein>
    <submittedName>
        <fullName evidence="1">Uncharacterized protein</fullName>
    </submittedName>
</protein>
<sequence length="99" mass="11824">MNGLDKDMDSRVEYYCFNNISYRRSFKQTAQTLMRRRIMRRLIWVYAVDKGFFLYAKHKWVTLLTEPFVAHPAFKRLLPRVNPDVGLQLVAIRDILTAK</sequence>
<evidence type="ECO:0000313" key="1">
    <source>
        <dbReference type="EMBL" id="KAH3838683.1"/>
    </source>
</evidence>
<reference evidence="1" key="1">
    <citation type="journal article" date="2019" name="bioRxiv">
        <title>The Genome of the Zebra Mussel, Dreissena polymorpha: A Resource for Invasive Species Research.</title>
        <authorList>
            <person name="McCartney M.A."/>
            <person name="Auch B."/>
            <person name="Kono T."/>
            <person name="Mallez S."/>
            <person name="Zhang Y."/>
            <person name="Obille A."/>
            <person name="Becker A."/>
            <person name="Abrahante J.E."/>
            <person name="Garbe J."/>
            <person name="Badalamenti J.P."/>
            <person name="Herman A."/>
            <person name="Mangelson H."/>
            <person name="Liachko I."/>
            <person name="Sullivan S."/>
            <person name="Sone E.D."/>
            <person name="Koren S."/>
            <person name="Silverstein K.A.T."/>
            <person name="Beckman K.B."/>
            <person name="Gohl D.M."/>
        </authorList>
    </citation>
    <scope>NUCLEOTIDE SEQUENCE</scope>
    <source>
        <strain evidence="1">Duluth1</strain>
        <tissue evidence="1">Whole animal</tissue>
    </source>
</reference>
<reference evidence="1" key="2">
    <citation type="submission" date="2020-11" db="EMBL/GenBank/DDBJ databases">
        <authorList>
            <person name="McCartney M.A."/>
            <person name="Auch B."/>
            <person name="Kono T."/>
            <person name="Mallez S."/>
            <person name="Becker A."/>
            <person name="Gohl D.M."/>
            <person name="Silverstein K.A.T."/>
            <person name="Koren S."/>
            <person name="Bechman K.B."/>
            <person name="Herman A."/>
            <person name="Abrahante J.E."/>
            <person name="Garbe J."/>
        </authorList>
    </citation>
    <scope>NUCLEOTIDE SEQUENCE</scope>
    <source>
        <strain evidence="1">Duluth1</strain>
        <tissue evidence="1">Whole animal</tissue>
    </source>
</reference>
<gene>
    <name evidence="1" type="ORF">DPMN_112094</name>
</gene>
<accession>A0A9D4KFQ4</accession>
<organism evidence="1 2">
    <name type="scientific">Dreissena polymorpha</name>
    <name type="common">Zebra mussel</name>
    <name type="synonym">Mytilus polymorpha</name>
    <dbReference type="NCBI Taxonomy" id="45954"/>
    <lineage>
        <taxon>Eukaryota</taxon>
        <taxon>Metazoa</taxon>
        <taxon>Spiralia</taxon>
        <taxon>Lophotrochozoa</taxon>
        <taxon>Mollusca</taxon>
        <taxon>Bivalvia</taxon>
        <taxon>Autobranchia</taxon>
        <taxon>Heteroconchia</taxon>
        <taxon>Euheterodonta</taxon>
        <taxon>Imparidentia</taxon>
        <taxon>Neoheterodontei</taxon>
        <taxon>Myida</taxon>
        <taxon>Dreissenoidea</taxon>
        <taxon>Dreissenidae</taxon>
        <taxon>Dreissena</taxon>
    </lineage>
</organism>
<evidence type="ECO:0000313" key="2">
    <source>
        <dbReference type="Proteomes" id="UP000828390"/>
    </source>
</evidence>
<name>A0A9D4KFQ4_DREPO</name>
<keyword evidence="2" id="KW-1185">Reference proteome</keyword>
<dbReference type="AlphaFoldDB" id="A0A9D4KFQ4"/>